<protein>
    <submittedName>
        <fullName evidence="2">Uncharacterized protein</fullName>
    </submittedName>
</protein>
<gene>
    <name evidence="2" type="ORF">DS421_19g672350</name>
</gene>
<dbReference type="Proteomes" id="UP000464620">
    <property type="component" value="Chromosome B09"/>
</dbReference>
<dbReference type="EMBL" id="CP031001">
    <property type="protein sequence ID" value="QHN79719.1"/>
    <property type="molecule type" value="Genomic_DNA"/>
</dbReference>
<keyword evidence="1" id="KW-0812">Transmembrane</keyword>
<accession>A0A6B9VDU0</accession>
<proteinExistence type="predicted"/>
<keyword evidence="1" id="KW-0472">Membrane</keyword>
<reference evidence="2 3" key="1">
    <citation type="submission" date="2020-01" db="EMBL/GenBank/DDBJ databases">
        <title>Genome sequence of Arachis hypogaea, cultivar Shitouqi.</title>
        <authorList>
            <person name="Zhuang W."/>
            <person name="Chen H."/>
            <person name="Varshney R."/>
            <person name="Wang D."/>
            <person name="Ming R."/>
        </authorList>
    </citation>
    <scope>NUCLEOTIDE SEQUENCE [LARGE SCALE GENOMIC DNA]</scope>
    <source>
        <tissue evidence="2">Young leaf</tissue>
    </source>
</reference>
<sequence>MVNYIIFQSTLFFFIMILPTTIKSKVLIELLQLLLLYTGLHLSSSSTYIGKSSCNTKYGILCHQSPINTTSKSNSNPL</sequence>
<organism evidence="2 3">
    <name type="scientific">Arachis hypogaea</name>
    <name type="common">Peanut</name>
    <dbReference type="NCBI Taxonomy" id="3818"/>
    <lineage>
        <taxon>Eukaryota</taxon>
        <taxon>Viridiplantae</taxon>
        <taxon>Streptophyta</taxon>
        <taxon>Embryophyta</taxon>
        <taxon>Tracheophyta</taxon>
        <taxon>Spermatophyta</taxon>
        <taxon>Magnoliopsida</taxon>
        <taxon>eudicotyledons</taxon>
        <taxon>Gunneridae</taxon>
        <taxon>Pentapetalae</taxon>
        <taxon>rosids</taxon>
        <taxon>fabids</taxon>
        <taxon>Fabales</taxon>
        <taxon>Fabaceae</taxon>
        <taxon>Papilionoideae</taxon>
        <taxon>50 kb inversion clade</taxon>
        <taxon>dalbergioids sensu lato</taxon>
        <taxon>Dalbergieae</taxon>
        <taxon>Pterocarpus clade</taxon>
        <taxon>Arachis</taxon>
    </lineage>
</organism>
<evidence type="ECO:0000313" key="2">
    <source>
        <dbReference type="EMBL" id="QHN79719.1"/>
    </source>
</evidence>
<feature type="transmembrane region" description="Helical" evidence="1">
    <location>
        <begin position="6"/>
        <end position="22"/>
    </location>
</feature>
<evidence type="ECO:0000313" key="3">
    <source>
        <dbReference type="Proteomes" id="UP000464620"/>
    </source>
</evidence>
<name>A0A6B9VDU0_ARAHY</name>
<dbReference type="AlphaFoldDB" id="A0A6B9VDU0"/>
<evidence type="ECO:0000256" key="1">
    <source>
        <dbReference type="SAM" id="Phobius"/>
    </source>
</evidence>
<keyword evidence="1" id="KW-1133">Transmembrane helix</keyword>